<keyword evidence="2" id="KW-0813">Transport</keyword>
<dbReference type="Pfam" id="PF00005">
    <property type="entry name" value="ABC_tran"/>
    <property type="match status" value="1"/>
</dbReference>
<keyword evidence="8" id="KW-1278">Translocase</keyword>
<name>A0A3S9XFY3_9GAMM</name>
<comment type="subunit">
    <text evidence="12">Part of the tripartite efflux system PvdRT-OpmQ, which is composed of an inner membrane component with both ATPase and permease domains, PvdT, a periplasmic membrane fusion protein, PvdR, and an outer membrane component, OpmQ.</text>
</comment>
<evidence type="ECO:0000313" key="17">
    <source>
        <dbReference type="Proteomes" id="UP000273143"/>
    </source>
</evidence>
<comment type="similarity">
    <text evidence="11">Belongs to the ABC transporter superfamily. Macrolide exporter (TC 3.A.1.122) family.</text>
</comment>
<dbReference type="SMART" id="SM00382">
    <property type="entry name" value="AAA"/>
    <property type="match status" value="1"/>
</dbReference>
<dbReference type="Pfam" id="PF12704">
    <property type="entry name" value="MacB_PCD"/>
    <property type="match status" value="1"/>
</dbReference>
<keyword evidence="10 14" id="KW-0472">Membrane</keyword>
<reference evidence="17" key="1">
    <citation type="submission" date="2018-06" db="EMBL/GenBank/DDBJ databases">
        <title>Complete genome of Pseudomonas insecticola strain QZS01.</title>
        <authorList>
            <person name="Wang J."/>
            <person name="Su Q."/>
        </authorList>
    </citation>
    <scope>NUCLEOTIDE SEQUENCE [LARGE SCALE GENOMIC DNA]</scope>
    <source>
        <strain evidence="17">QZS01</strain>
    </source>
</reference>
<evidence type="ECO:0000256" key="9">
    <source>
        <dbReference type="ARBA" id="ARBA00022989"/>
    </source>
</evidence>
<dbReference type="CDD" id="cd03255">
    <property type="entry name" value="ABC_MJ0796_LolCDE_FtsE"/>
    <property type="match status" value="1"/>
</dbReference>
<dbReference type="InterPro" id="IPR050250">
    <property type="entry name" value="Macrolide_Exporter_MacB"/>
</dbReference>
<dbReference type="InterPro" id="IPR025857">
    <property type="entry name" value="MacB_PCD"/>
</dbReference>
<dbReference type="InterPro" id="IPR003838">
    <property type="entry name" value="ABC3_permease_C"/>
</dbReference>
<gene>
    <name evidence="16" type="primary">macB</name>
    <name evidence="16" type="ORF">DM558_11025</name>
</gene>
<dbReference type="PANTHER" id="PTHR30572">
    <property type="entry name" value="MEMBRANE COMPONENT OF TRANSPORTER-RELATED"/>
    <property type="match status" value="1"/>
</dbReference>
<dbReference type="InterPro" id="IPR003439">
    <property type="entry name" value="ABC_transporter-like_ATP-bd"/>
</dbReference>
<dbReference type="GO" id="GO:0005886">
    <property type="term" value="C:plasma membrane"/>
    <property type="evidence" value="ECO:0007669"/>
    <property type="project" value="UniProtKB-SubCell"/>
</dbReference>
<dbReference type="Gene3D" id="3.40.50.300">
    <property type="entry name" value="P-loop containing nucleotide triphosphate hydrolases"/>
    <property type="match status" value="1"/>
</dbReference>
<evidence type="ECO:0000256" key="11">
    <source>
        <dbReference type="ARBA" id="ARBA00038388"/>
    </source>
</evidence>
<dbReference type="InterPro" id="IPR027417">
    <property type="entry name" value="P-loop_NTPase"/>
</dbReference>
<feature type="transmembrane region" description="Helical" evidence="14">
    <location>
        <begin position="521"/>
        <end position="546"/>
    </location>
</feature>
<evidence type="ECO:0000256" key="10">
    <source>
        <dbReference type="ARBA" id="ARBA00023136"/>
    </source>
</evidence>
<evidence type="ECO:0000256" key="1">
    <source>
        <dbReference type="ARBA" id="ARBA00004429"/>
    </source>
</evidence>
<evidence type="ECO:0000256" key="8">
    <source>
        <dbReference type="ARBA" id="ARBA00022967"/>
    </source>
</evidence>
<dbReference type="InterPro" id="IPR003593">
    <property type="entry name" value="AAA+_ATPase"/>
</dbReference>
<evidence type="ECO:0000256" key="3">
    <source>
        <dbReference type="ARBA" id="ARBA00022475"/>
    </source>
</evidence>
<keyword evidence="17" id="KW-1185">Reference proteome</keyword>
<dbReference type="InterPro" id="IPR017871">
    <property type="entry name" value="ABC_transporter-like_CS"/>
</dbReference>
<organism evidence="16 17">
    <name type="scientific">Entomomonas moraniae</name>
    <dbReference type="NCBI Taxonomy" id="2213226"/>
    <lineage>
        <taxon>Bacteria</taxon>
        <taxon>Pseudomonadati</taxon>
        <taxon>Pseudomonadota</taxon>
        <taxon>Gammaproteobacteria</taxon>
        <taxon>Pseudomonadales</taxon>
        <taxon>Pseudomonadaceae</taxon>
        <taxon>Entomomonas</taxon>
    </lineage>
</organism>
<keyword evidence="7" id="KW-0067">ATP-binding</keyword>
<proteinExistence type="inferred from homology"/>
<keyword evidence="4" id="KW-0997">Cell inner membrane</keyword>
<dbReference type="SUPFAM" id="SSF52540">
    <property type="entry name" value="P-loop containing nucleoside triphosphate hydrolases"/>
    <property type="match status" value="1"/>
</dbReference>
<protein>
    <recommendedName>
        <fullName evidence="13">Pyoverdine export ATP-binding/permease protein PvdT</fullName>
    </recommendedName>
</protein>
<dbReference type="PROSITE" id="PS00211">
    <property type="entry name" value="ABC_TRANSPORTER_1"/>
    <property type="match status" value="1"/>
</dbReference>
<dbReference type="KEGG" id="emo:DM558_11025"/>
<evidence type="ECO:0000256" key="14">
    <source>
        <dbReference type="SAM" id="Phobius"/>
    </source>
</evidence>
<keyword evidence="9 14" id="KW-1133">Transmembrane helix</keyword>
<evidence type="ECO:0000256" key="2">
    <source>
        <dbReference type="ARBA" id="ARBA00022448"/>
    </source>
</evidence>
<dbReference type="EMBL" id="CP029822">
    <property type="protein sequence ID" value="AZS51270.1"/>
    <property type="molecule type" value="Genomic_DNA"/>
</dbReference>
<evidence type="ECO:0000313" key="16">
    <source>
        <dbReference type="EMBL" id="AZS51270.1"/>
    </source>
</evidence>
<dbReference type="AlphaFoldDB" id="A0A3S9XFY3"/>
<evidence type="ECO:0000256" key="5">
    <source>
        <dbReference type="ARBA" id="ARBA00022692"/>
    </source>
</evidence>
<feature type="transmembrane region" description="Helical" evidence="14">
    <location>
        <begin position="608"/>
        <end position="629"/>
    </location>
</feature>
<dbReference type="GO" id="GO:0005524">
    <property type="term" value="F:ATP binding"/>
    <property type="evidence" value="ECO:0007669"/>
    <property type="project" value="UniProtKB-KW"/>
</dbReference>
<dbReference type="GO" id="GO:0016887">
    <property type="term" value="F:ATP hydrolysis activity"/>
    <property type="evidence" value="ECO:0007669"/>
    <property type="project" value="InterPro"/>
</dbReference>
<dbReference type="PANTHER" id="PTHR30572:SF14">
    <property type="entry name" value="MACROLIDE EXPORT ATP-BINDING_PERMEASE PROTEIN MACB"/>
    <property type="match status" value="1"/>
</dbReference>
<comment type="subcellular location">
    <subcellularLocation>
        <location evidence="1">Cell inner membrane</location>
        <topology evidence="1">Multi-pass membrane protein</topology>
    </subcellularLocation>
</comment>
<evidence type="ECO:0000256" key="6">
    <source>
        <dbReference type="ARBA" id="ARBA00022741"/>
    </source>
</evidence>
<keyword evidence="5 14" id="KW-0812">Transmembrane</keyword>
<dbReference type="FunFam" id="3.40.50.300:FF:000032">
    <property type="entry name" value="Export ABC transporter ATP-binding protein"/>
    <property type="match status" value="1"/>
</dbReference>
<dbReference type="GO" id="GO:1902495">
    <property type="term" value="C:transmembrane transporter complex"/>
    <property type="evidence" value="ECO:0007669"/>
    <property type="project" value="UniProtKB-ARBA"/>
</dbReference>
<dbReference type="Proteomes" id="UP000273143">
    <property type="component" value="Chromosome"/>
</dbReference>
<keyword evidence="6" id="KW-0547">Nucleotide-binding</keyword>
<evidence type="ECO:0000256" key="4">
    <source>
        <dbReference type="ARBA" id="ARBA00022519"/>
    </source>
</evidence>
<dbReference type="InterPro" id="IPR017911">
    <property type="entry name" value="MacB-like_ATP-bd"/>
</dbReference>
<feature type="domain" description="ABC transporter" evidence="15">
    <location>
        <begin position="4"/>
        <end position="242"/>
    </location>
</feature>
<evidence type="ECO:0000256" key="12">
    <source>
        <dbReference type="ARBA" id="ARBA00038838"/>
    </source>
</evidence>
<dbReference type="GO" id="GO:0022857">
    <property type="term" value="F:transmembrane transporter activity"/>
    <property type="evidence" value="ECO:0007669"/>
    <property type="project" value="TreeGrafter"/>
</dbReference>
<feature type="transmembrane region" description="Helical" evidence="14">
    <location>
        <begin position="271"/>
        <end position="291"/>
    </location>
</feature>
<evidence type="ECO:0000259" key="15">
    <source>
        <dbReference type="PROSITE" id="PS50893"/>
    </source>
</evidence>
<sequence length="646" mass="70469">MSMIEITNINKYFGDGDNRVHVLKDINITIEKGDFIAIIGQSGSGKSTLMNILGCLDTPSTGSYAIDNIKTEEMDSNELAKMRSKKFGFIFQRYNLLSTLSAENNVALPAVYLGLDHSQRSARAKELLESLGLAEKTQNKPNELSGGQQQRVSIARALMNGGEIILADEPTGALDSRSGETVMEIIQELHKKGHTIILVTHDQNIANYANRIIEIKDGIIISDQRKSDDIVTTSTPSPSKERNSLMFYKDQFIESFKMSVQAIIAHKMRSILTMLGIIIGIASVVSVVALGRGSQEKILSDINSMGTNTINIYPGKGMGDMRSGRVKTLTVDDANVLAKQSYLANATPNTSASGVLIYGNISVNGQINGVNEQYFDVKGLKIDKGRFFNDDDVKNNRSVVVIDPNTQKKLFPYGDNPIGKVIVLNKKPLEIIGITQDQKTVFGNSDTLNLWSPYTTVMNKITGERYISSIIVKVNDDVSSQVAEKNLIKLLTVKHGTQDFFTQNTDSIKQTIESTTNTMTLLISCIALISLIVGGIGVMNIMLVSVTERTKEIGIRMAIGARQQNILEQFLIEAVLICLIGGLLGITLSYAIGFIFNHLVSGFSMSFSASSIILALGCSSLIGIVFGFMPARNASQLNPIEALSRE</sequence>
<keyword evidence="3" id="KW-1003">Cell membrane</keyword>
<dbReference type="Pfam" id="PF02687">
    <property type="entry name" value="FtsX"/>
    <property type="match status" value="1"/>
</dbReference>
<evidence type="ECO:0000256" key="7">
    <source>
        <dbReference type="ARBA" id="ARBA00022840"/>
    </source>
</evidence>
<evidence type="ECO:0000256" key="13">
    <source>
        <dbReference type="ARBA" id="ARBA00041199"/>
    </source>
</evidence>
<accession>A0A3S9XFY3</accession>
<dbReference type="PROSITE" id="PS50893">
    <property type="entry name" value="ABC_TRANSPORTER_2"/>
    <property type="match status" value="1"/>
</dbReference>
<feature type="transmembrane region" description="Helical" evidence="14">
    <location>
        <begin position="570"/>
        <end position="596"/>
    </location>
</feature>